<accession>A0A918UQW4</accession>
<feature type="transmembrane region" description="Helical" evidence="10">
    <location>
        <begin position="199"/>
        <end position="220"/>
    </location>
</feature>
<feature type="transmembrane region" description="Helical" evidence="10">
    <location>
        <begin position="160"/>
        <end position="179"/>
    </location>
</feature>
<name>A0A918UQW4_9CAUL</name>
<dbReference type="GO" id="GO:0022857">
    <property type="term" value="F:transmembrane transporter activity"/>
    <property type="evidence" value="ECO:0007669"/>
    <property type="project" value="InterPro"/>
</dbReference>
<reference evidence="12" key="2">
    <citation type="submission" date="2020-09" db="EMBL/GenBank/DDBJ databases">
        <authorList>
            <person name="Sun Q."/>
            <person name="Kim S."/>
        </authorList>
    </citation>
    <scope>NUCLEOTIDE SEQUENCE</scope>
    <source>
        <strain evidence="12">KCTC 32296</strain>
    </source>
</reference>
<feature type="transmembrane region" description="Helical" evidence="10">
    <location>
        <begin position="340"/>
        <end position="360"/>
    </location>
</feature>
<feature type="transmembrane region" description="Helical" evidence="10">
    <location>
        <begin position="366"/>
        <end position="392"/>
    </location>
</feature>
<evidence type="ECO:0000256" key="2">
    <source>
        <dbReference type="ARBA" id="ARBA00010992"/>
    </source>
</evidence>
<keyword evidence="6 10" id="KW-0812">Transmembrane</keyword>
<evidence type="ECO:0000256" key="7">
    <source>
        <dbReference type="ARBA" id="ARBA00022989"/>
    </source>
</evidence>
<dbReference type="PROSITE" id="PS00217">
    <property type="entry name" value="SUGAR_TRANSPORT_2"/>
    <property type="match status" value="1"/>
</dbReference>
<reference evidence="12" key="1">
    <citation type="journal article" date="2014" name="Int. J. Syst. Evol. Microbiol.">
        <title>Complete genome sequence of Corynebacterium casei LMG S-19264T (=DSM 44701T), isolated from a smear-ripened cheese.</title>
        <authorList>
            <consortium name="US DOE Joint Genome Institute (JGI-PGF)"/>
            <person name="Walter F."/>
            <person name="Albersmeier A."/>
            <person name="Kalinowski J."/>
            <person name="Ruckert C."/>
        </authorList>
    </citation>
    <scope>NUCLEOTIDE SEQUENCE</scope>
    <source>
        <strain evidence="12">KCTC 32296</strain>
    </source>
</reference>
<dbReference type="InterPro" id="IPR050820">
    <property type="entry name" value="MFS_Sugar_Transporter"/>
</dbReference>
<comment type="caution">
    <text evidence="12">The sequence shown here is derived from an EMBL/GenBank/DDBJ whole genome shotgun (WGS) entry which is preliminary data.</text>
</comment>
<dbReference type="Pfam" id="PF00083">
    <property type="entry name" value="Sugar_tr"/>
    <property type="match status" value="1"/>
</dbReference>
<protein>
    <submittedName>
        <fullName evidence="12">D-xylose transporter XylE</fullName>
    </submittedName>
</protein>
<evidence type="ECO:0000259" key="11">
    <source>
        <dbReference type="PROSITE" id="PS50850"/>
    </source>
</evidence>
<dbReference type="InterPro" id="IPR003663">
    <property type="entry name" value="Sugar/inositol_transpt"/>
</dbReference>
<comment type="similarity">
    <text evidence="2 9">Belongs to the major facilitator superfamily. Sugar transporter (TC 2.A.1.1) family.</text>
</comment>
<evidence type="ECO:0000256" key="3">
    <source>
        <dbReference type="ARBA" id="ARBA00022448"/>
    </source>
</evidence>
<dbReference type="InterPro" id="IPR036259">
    <property type="entry name" value="MFS_trans_sf"/>
</dbReference>
<dbReference type="GO" id="GO:0005886">
    <property type="term" value="C:plasma membrane"/>
    <property type="evidence" value="ECO:0007669"/>
    <property type="project" value="UniProtKB-SubCell"/>
</dbReference>
<evidence type="ECO:0000313" key="12">
    <source>
        <dbReference type="EMBL" id="GGZ28118.1"/>
    </source>
</evidence>
<dbReference type="InterPro" id="IPR005829">
    <property type="entry name" value="Sugar_transporter_CS"/>
</dbReference>
<dbReference type="PANTHER" id="PTHR48023:SF4">
    <property type="entry name" value="D-XYLOSE-PROTON SYMPORTER-LIKE 2"/>
    <property type="match status" value="1"/>
</dbReference>
<dbReference type="PROSITE" id="PS00216">
    <property type="entry name" value="SUGAR_TRANSPORT_1"/>
    <property type="match status" value="1"/>
</dbReference>
<dbReference type="CDD" id="cd17359">
    <property type="entry name" value="MFS_XylE_like"/>
    <property type="match status" value="1"/>
</dbReference>
<keyword evidence="8 10" id="KW-0472">Membrane</keyword>
<dbReference type="PROSITE" id="PS50850">
    <property type="entry name" value="MFS"/>
    <property type="match status" value="1"/>
</dbReference>
<feature type="transmembrane region" description="Helical" evidence="10">
    <location>
        <begin position="440"/>
        <end position="460"/>
    </location>
</feature>
<dbReference type="SUPFAM" id="SSF103473">
    <property type="entry name" value="MFS general substrate transporter"/>
    <property type="match status" value="1"/>
</dbReference>
<dbReference type="AlphaFoldDB" id="A0A918UQW4"/>
<feature type="transmembrane region" description="Helical" evidence="10">
    <location>
        <begin position="310"/>
        <end position="333"/>
    </location>
</feature>
<dbReference type="PRINTS" id="PR00171">
    <property type="entry name" value="SUGRTRNSPORT"/>
</dbReference>
<dbReference type="InterPro" id="IPR047984">
    <property type="entry name" value="XylE-like"/>
</dbReference>
<evidence type="ECO:0000256" key="5">
    <source>
        <dbReference type="ARBA" id="ARBA00022597"/>
    </source>
</evidence>
<dbReference type="Proteomes" id="UP000662572">
    <property type="component" value="Unassembled WGS sequence"/>
</dbReference>
<feature type="transmembrane region" description="Helical" evidence="10">
    <location>
        <begin position="128"/>
        <end position="148"/>
    </location>
</feature>
<evidence type="ECO:0000256" key="9">
    <source>
        <dbReference type="RuleBase" id="RU003346"/>
    </source>
</evidence>
<keyword evidence="3 9" id="KW-0813">Transport</keyword>
<dbReference type="InterPro" id="IPR005828">
    <property type="entry name" value="MFS_sugar_transport-like"/>
</dbReference>
<dbReference type="RefSeq" id="WP_189485507.1">
    <property type="nucleotide sequence ID" value="NZ_BMZB01000001.1"/>
</dbReference>
<dbReference type="FunFam" id="1.20.1250.20:FF:000122">
    <property type="entry name" value="D-xylose transporter XylE"/>
    <property type="match status" value="1"/>
</dbReference>
<dbReference type="InterPro" id="IPR020846">
    <property type="entry name" value="MFS_dom"/>
</dbReference>
<sequence>MTSSQVKVNMGLVMGLAIGAALGGLLFGYDTAVISGAEASIKHNYILPNMAWDETQKNFFHGLAVGIALLGCVIGSAIAGPLATKFGRRAGMMIAAALFFVSSILSGFPETFIAPIGTLGVDTLWPYMIYRVFGGIAIGMASLISPMYIAEIAPAKHRGLLVSLQQIAIVVGITLVYFVNMKIAEAGHGDDTWINALGWRYMLASCAIPAALFLTAAFLMPDTPRWYMMKGHEAKAEKLLHELNDPDTAKATMAEIRGSLVNHSGKLLSFGSGVLLVGILLSVFQQVVGINAVLYYAPSMFKNVGMETNAAMLQTVIMGVAMVVFTIIALFTVDNWGRKPLLILGAVVMAVSLFFLGYLYQTHQQGMIFLVTAIVYIAGFSLSWGPIVWVLLAEMFPNSIKGTAMSIAVAAQWIANYIVSQTFPMMDGNSTLIALFNHGFSFYVYGAFSVLAAIFVWKFVPETKGKTLEAIEGLWKKS</sequence>
<dbReference type="Gene3D" id="1.20.1250.20">
    <property type="entry name" value="MFS general substrate transporter like domains"/>
    <property type="match status" value="2"/>
</dbReference>
<feature type="domain" description="Major facilitator superfamily (MFS) profile" evidence="11">
    <location>
        <begin position="16"/>
        <end position="464"/>
    </location>
</feature>
<gene>
    <name evidence="12" type="primary">xylE</name>
    <name evidence="12" type="ORF">GCM10011273_12340</name>
</gene>
<evidence type="ECO:0000256" key="8">
    <source>
        <dbReference type="ARBA" id="ARBA00023136"/>
    </source>
</evidence>
<dbReference type="NCBIfam" id="NF007484">
    <property type="entry name" value="PRK10077.1"/>
    <property type="match status" value="1"/>
</dbReference>
<keyword evidence="7 10" id="KW-1133">Transmembrane helix</keyword>
<feature type="transmembrane region" description="Helical" evidence="10">
    <location>
        <begin position="90"/>
        <end position="108"/>
    </location>
</feature>
<dbReference type="EMBL" id="BMZB01000001">
    <property type="protein sequence ID" value="GGZ28118.1"/>
    <property type="molecule type" value="Genomic_DNA"/>
</dbReference>
<feature type="transmembrane region" description="Helical" evidence="10">
    <location>
        <begin position="63"/>
        <end position="83"/>
    </location>
</feature>
<evidence type="ECO:0000256" key="10">
    <source>
        <dbReference type="SAM" id="Phobius"/>
    </source>
</evidence>
<comment type="subcellular location">
    <subcellularLocation>
        <location evidence="1">Cell membrane</location>
        <topology evidence="1">Multi-pass membrane protein</topology>
    </subcellularLocation>
</comment>
<feature type="transmembrane region" description="Helical" evidence="10">
    <location>
        <begin position="404"/>
        <end position="420"/>
    </location>
</feature>
<keyword evidence="4" id="KW-1003">Cell membrane</keyword>
<evidence type="ECO:0000256" key="6">
    <source>
        <dbReference type="ARBA" id="ARBA00022692"/>
    </source>
</evidence>
<keyword evidence="5" id="KW-0762">Sugar transport</keyword>
<proteinExistence type="inferred from homology"/>
<dbReference type="NCBIfam" id="TIGR00879">
    <property type="entry name" value="SP"/>
    <property type="match status" value="1"/>
</dbReference>
<evidence type="ECO:0000256" key="1">
    <source>
        <dbReference type="ARBA" id="ARBA00004651"/>
    </source>
</evidence>
<organism evidence="12 13">
    <name type="scientific">Asticcacaulis endophyticus</name>
    <dbReference type="NCBI Taxonomy" id="1395890"/>
    <lineage>
        <taxon>Bacteria</taxon>
        <taxon>Pseudomonadati</taxon>
        <taxon>Pseudomonadota</taxon>
        <taxon>Alphaproteobacteria</taxon>
        <taxon>Caulobacterales</taxon>
        <taxon>Caulobacteraceae</taxon>
        <taxon>Asticcacaulis</taxon>
    </lineage>
</organism>
<keyword evidence="13" id="KW-1185">Reference proteome</keyword>
<evidence type="ECO:0000256" key="4">
    <source>
        <dbReference type="ARBA" id="ARBA00022475"/>
    </source>
</evidence>
<dbReference type="PANTHER" id="PTHR48023">
    <property type="entry name" value="D-XYLOSE-PROTON SYMPORTER-LIKE 2"/>
    <property type="match status" value="1"/>
</dbReference>
<evidence type="ECO:0000313" key="13">
    <source>
        <dbReference type="Proteomes" id="UP000662572"/>
    </source>
</evidence>
<feature type="transmembrane region" description="Helical" evidence="10">
    <location>
        <begin position="267"/>
        <end position="290"/>
    </location>
</feature>